<comment type="similarity">
    <text evidence="2">Belongs to the uracil-DNA glycosylase (UDG) superfamily. Type 4 (UDGa) family.</text>
</comment>
<comment type="caution">
    <text evidence="13">The sequence shown here is derived from an EMBL/GenBank/DDBJ whole genome shotgun (WGS) entry which is preliminary data.</text>
</comment>
<evidence type="ECO:0000256" key="2">
    <source>
        <dbReference type="ARBA" id="ARBA00006521"/>
    </source>
</evidence>
<evidence type="ECO:0000256" key="1">
    <source>
        <dbReference type="ARBA" id="ARBA00001400"/>
    </source>
</evidence>
<dbReference type="GO" id="GO:0051539">
    <property type="term" value="F:4 iron, 4 sulfur cluster binding"/>
    <property type="evidence" value="ECO:0007669"/>
    <property type="project" value="UniProtKB-KW"/>
</dbReference>
<evidence type="ECO:0000256" key="5">
    <source>
        <dbReference type="ARBA" id="ARBA00022485"/>
    </source>
</evidence>
<evidence type="ECO:0000259" key="12">
    <source>
        <dbReference type="SMART" id="SM00986"/>
    </source>
</evidence>
<dbReference type="GO" id="GO:0046872">
    <property type="term" value="F:metal ion binding"/>
    <property type="evidence" value="ECO:0007669"/>
    <property type="project" value="UniProtKB-KW"/>
</dbReference>
<evidence type="ECO:0000256" key="11">
    <source>
        <dbReference type="ARBA" id="ARBA00023204"/>
    </source>
</evidence>
<keyword evidence="7" id="KW-0227">DNA damage</keyword>
<dbReference type="NCBIfam" id="TIGR00758">
    <property type="entry name" value="UDG_fam4"/>
    <property type="match status" value="1"/>
</dbReference>
<reference evidence="13" key="1">
    <citation type="journal article" date="2020" name="mSystems">
        <title>Genome- and Community-Level Interaction Insights into Carbon Utilization and Element Cycling Functions of Hydrothermarchaeota in Hydrothermal Sediment.</title>
        <authorList>
            <person name="Zhou Z."/>
            <person name="Liu Y."/>
            <person name="Xu W."/>
            <person name="Pan J."/>
            <person name="Luo Z.H."/>
            <person name="Li M."/>
        </authorList>
    </citation>
    <scope>NUCLEOTIDE SEQUENCE [LARGE SCALE GENOMIC DNA]</scope>
    <source>
        <strain evidence="13">HyVt-74</strain>
    </source>
</reference>
<keyword evidence="9" id="KW-0408">Iron</keyword>
<evidence type="ECO:0000256" key="4">
    <source>
        <dbReference type="ARBA" id="ARBA00019403"/>
    </source>
</evidence>
<dbReference type="InterPro" id="IPR005122">
    <property type="entry name" value="Uracil-DNA_glycosylase-like"/>
</dbReference>
<keyword evidence="6" id="KW-0479">Metal-binding</keyword>
<dbReference type="PANTHER" id="PTHR33693">
    <property type="entry name" value="TYPE-5 URACIL-DNA GLYCOSYLASE"/>
    <property type="match status" value="1"/>
</dbReference>
<protein>
    <recommendedName>
        <fullName evidence="4">Type-4 uracil-DNA glycosylase</fullName>
        <ecNumber evidence="3">3.2.2.27</ecNumber>
    </recommendedName>
</protein>
<dbReference type="Proteomes" id="UP000886110">
    <property type="component" value="Unassembled WGS sequence"/>
</dbReference>
<evidence type="ECO:0000256" key="10">
    <source>
        <dbReference type="ARBA" id="ARBA00023014"/>
    </source>
</evidence>
<dbReference type="SMART" id="SM00986">
    <property type="entry name" value="UDG"/>
    <property type="match status" value="1"/>
</dbReference>
<dbReference type="EC" id="3.2.2.27" evidence="3"/>
<evidence type="ECO:0000256" key="8">
    <source>
        <dbReference type="ARBA" id="ARBA00022801"/>
    </source>
</evidence>
<dbReference type="Pfam" id="PF03167">
    <property type="entry name" value="UDG"/>
    <property type="match status" value="1"/>
</dbReference>
<keyword evidence="10" id="KW-0411">Iron-sulfur</keyword>
<dbReference type="PANTHER" id="PTHR33693:SF1">
    <property type="entry name" value="TYPE-4 URACIL-DNA GLYCOSYLASE"/>
    <property type="match status" value="1"/>
</dbReference>
<sequence>MEANRKRRAIDYLEYLNTLGFDQIILREDEISRYRKLIQEIKRCKKCPLYRNRRNPVPGAGPINARLMIIGEAPGEKEDLIGLPFVGPSGQKLTLWLKEIGISRDDVYITNIVKCRPPHNREPTIEEEMACRPYLERQLEMIRPEIMLLLGNVALGAIKGSRGGITKLRGKIFDYGDIKALPTFHPSYILSNPNKENLIREDFAVLKGLYYGK</sequence>
<keyword evidence="5" id="KW-0004">4Fe-4S</keyword>
<dbReference type="EMBL" id="DRTB01000123">
    <property type="protein sequence ID" value="HHE04757.1"/>
    <property type="molecule type" value="Genomic_DNA"/>
</dbReference>
<dbReference type="CDD" id="cd10030">
    <property type="entry name" value="UDG-F4_TTUDGA_SPO1dp_like"/>
    <property type="match status" value="1"/>
</dbReference>
<dbReference type="GO" id="GO:0004844">
    <property type="term" value="F:uracil DNA N-glycosylase activity"/>
    <property type="evidence" value="ECO:0007669"/>
    <property type="project" value="UniProtKB-EC"/>
</dbReference>
<dbReference type="SMART" id="SM00987">
    <property type="entry name" value="UreE_C"/>
    <property type="match status" value="1"/>
</dbReference>
<evidence type="ECO:0000256" key="3">
    <source>
        <dbReference type="ARBA" id="ARBA00012030"/>
    </source>
</evidence>
<proteinExistence type="inferred from homology"/>
<evidence type="ECO:0000256" key="6">
    <source>
        <dbReference type="ARBA" id="ARBA00022723"/>
    </source>
</evidence>
<keyword evidence="11" id="KW-0234">DNA repair</keyword>
<feature type="domain" description="Uracil-DNA glycosylase-like" evidence="12">
    <location>
        <begin position="58"/>
        <end position="204"/>
    </location>
</feature>
<evidence type="ECO:0000313" key="13">
    <source>
        <dbReference type="EMBL" id="HHE04757.1"/>
    </source>
</evidence>
<dbReference type="AlphaFoldDB" id="A0A7C5DBW7"/>
<keyword evidence="8" id="KW-0378">Hydrolase</keyword>
<name>A0A7C5DBW7_UNCW3</name>
<dbReference type="InterPro" id="IPR051536">
    <property type="entry name" value="UDG_Type-4/5"/>
</dbReference>
<dbReference type="SUPFAM" id="SSF52141">
    <property type="entry name" value="Uracil-DNA glycosylase-like"/>
    <property type="match status" value="1"/>
</dbReference>
<comment type="catalytic activity">
    <reaction evidence="1">
        <text>Hydrolyzes single-stranded DNA or mismatched double-stranded DNA and polynucleotides, releasing free uracil.</text>
        <dbReference type="EC" id="3.2.2.27"/>
    </reaction>
</comment>
<dbReference type="InterPro" id="IPR005273">
    <property type="entry name" value="Ura-DNA_glyco_family4"/>
</dbReference>
<dbReference type="GO" id="GO:0006281">
    <property type="term" value="P:DNA repair"/>
    <property type="evidence" value="ECO:0007669"/>
    <property type="project" value="UniProtKB-KW"/>
</dbReference>
<accession>A0A7C5DBW7</accession>
<gene>
    <name evidence="13" type="ORF">ENL19_01685</name>
</gene>
<dbReference type="Gene3D" id="3.40.470.10">
    <property type="entry name" value="Uracil-DNA glycosylase-like domain"/>
    <property type="match status" value="1"/>
</dbReference>
<organism evidence="13">
    <name type="scientific">candidate division WOR-3 bacterium</name>
    <dbReference type="NCBI Taxonomy" id="2052148"/>
    <lineage>
        <taxon>Bacteria</taxon>
        <taxon>Bacteria division WOR-3</taxon>
    </lineage>
</organism>
<evidence type="ECO:0000256" key="9">
    <source>
        <dbReference type="ARBA" id="ARBA00023004"/>
    </source>
</evidence>
<evidence type="ECO:0000256" key="7">
    <source>
        <dbReference type="ARBA" id="ARBA00022763"/>
    </source>
</evidence>
<dbReference type="InterPro" id="IPR036895">
    <property type="entry name" value="Uracil-DNA_glycosylase-like_sf"/>
</dbReference>